<sequence length="213" mass="24072">MFLSFLLYKCRVVGETGERCEGRSRGTDVCSLHRCYFKKCKEEQQVATKWCVNHTCTNPNCLTPVTTPGKRYCSSHQCHKKQCRNPRRSGSKFCDTVHGCAIHGCPNRRVDFASYCSHHKCNVCDAEAYGPELQYCRVNQHTPHQLGFVEAAGDERQEVRGRNGMGVRGEVELRGRTTLELGVEDTGLVGRGRGLVGSQRVRRRAGREEGRYE</sequence>
<evidence type="ECO:0000313" key="2">
    <source>
        <dbReference type="Proteomes" id="UP000700596"/>
    </source>
</evidence>
<accession>A0A9P9IPY8</accession>
<name>A0A9P9IPY8_9PLEO</name>
<dbReference type="EMBL" id="JAGMWT010000005">
    <property type="protein sequence ID" value="KAH7128281.1"/>
    <property type="molecule type" value="Genomic_DNA"/>
</dbReference>
<organism evidence="1 2">
    <name type="scientific">Dendryphion nanum</name>
    <dbReference type="NCBI Taxonomy" id="256645"/>
    <lineage>
        <taxon>Eukaryota</taxon>
        <taxon>Fungi</taxon>
        <taxon>Dikarya</taxon>
        <taxon>Ascomycota</taxon>
        <taxon>Pezizomycotina</taxon>
        <taxon>Dothideomycetes</taxon>
        <taxon>Pleosporomycetidae</taxon>
        <taxon>Pleosporales</taxon>
        <taxon>Torulaceae</taxon>
        <taxon>Dendryphion</taxon>
    </lineage>
</organism>
<reference evidence="1" key="1">
    <citation type="journal article" date="2021" name="Nat. Commun.">
        <title>Genetic determinants of endophytism in the Arabidopsis root mycobiome.</title>
        <authorList>
            <person name="Mesny F."/>
            <person name="Miyauchi S."/>
            <person name="Thiergart T."/>
            <person name="Pickel B."/>
            <person name="Atanasova L."/>
            <person name="Karlsson M."/>
            <person name="Huettel B."/>
            <person name="Barry K.W."/>
            <person name="Haridas S."/>
            <person name="Chen C."/>
            <person name="Bauer D."/>
            <person name="Andreopoulos W."/>
            <person name="Pangilinan J."/>
            <person name="LaButti K."/>
            <person name="Riley R."/>
            <person name="Lipzen A."/>
            <person name="Clum A."/>
            <person name="Drula E."/>
            <person name="Henrissat B."/>
            <person name="Kohler A."/>
            <person name="Grigoriev I.V."/>
            <person name="Martin F.M."/>
            <person name="Hacquard S."/>
        </authorList>
    </citation>
    <scope>NUCLEOTIDE SEQUENCE</scope>
    <source>
        <strain evidence="1">MPI-CAGE-CH-0243</strain>
    </source>
</reference>
<proteinExistence type="predicted"/>
<gene>
    <name evidence="1" type="ORF">B0J11DRAFT_266367</name>
</gene>
<protein>
    <submittedName>
        <fullName evidence="1">Uncharacterized protein</fullName>
    </submittedName>
</protein>
<dbReference type="AlphaFoldDB" id="A0A9P9IPY8"/>
<keyword evidence="2" id="KW-1185">Reference proteome</keyword>
<dbReference type="Proteomes" id="UP000700596">
    <property type="component" value="Unassembled WGS sequence"/>
</dbReference>
<evidence type="ECO:0000313" key="1">
    <source>
        <dbReference type="EMBL" id="KAH7128281.1"/>
    </source>
</evidence>
<comment type="caution">
    <text evidence="1">The sequence shown here is derived from an EMBL/GenBank/DDBJ whole genome shotgun (WGS) entry which is preliminary data.</text>
</comment>